<gene>
    <name evidence="2" type="ordered locus">DR_2398</name>
</gene>
<feature type="domain" description="Pyridoxamine 5'-phosphate oxidase N-terminal" evidence="1">
    <location>
        <begin position="33"/>
        <end position="149"/>
    </location>
</feature>
<protein>
    <recommendedName>
        <fullName evidence="1">Pyridoxamine 5'-phosphate oxidase N-terminal domain-containing protein</fullName>
    </recommendedName>
</protein>
<dbReference type="SUPFAM" id="SSF50475">
    <property type="entry name" value="FMN-binding split barrel"/>
    <property type="match status" value="1"/>
</dbReference>
<dbReference type="InParanoid" id="Q9RRT7"/>
<dbReference type="InterPro" id="IPR011576">
    <property type="entry name" value="Pyridox_Oxase_N"/>
</dbReference>
<sequence>MTVIRTLEDLESLFGEVGAPSLQKETDVLHSVYRQWLEAAPFAVLATSGPGGLDASPRGDPAPLVRVTDERTLLLPERRGNNRIDSLRNLLSDPRVGLLFFIPGVNETLRVNGTARILTTPDLLASFAQDGKLPKCVLEITVDTVFFQCGRAMLRSVLWTGPSAAEVPTPGAMLAALTRGEVDGADYDAALPQRQRDTLY</sequence>
<name>Q9RRT7_DEIRA</name>
<keyword evidence="3" id="KW-1185">Reference proteome</keyword>
<organism evidence="2 3">
    <name type="scientific">Deinococcus radiodurans (strain ATCC 13939 / DSM 20539 / JCM 16871 / CCUG 27074 / LMG 4051 / NBRC 15346 / NCIMB 9279 / VKM B-1422 / R1)</name>
    <dbReference type="NCBI Taxonomy" id="243230"/>
    <lineage>
        <taxon>Bacteria</taxon>
        <taxon>Thermotogati</taxon>
        <taxon>Deinococcota</taxon>
        <taxon>Deinococci</taxon>
        <taxon>Deinococcales</taxon>
        <taxon>Deinococcaceae</taxon>
        <taxon>Deinococcus</taxon>
    </lineage>
</organism>
<dbReference type="PANTHER" id="PTHR42815">
    <property type="entry name" value="FAD-BINDING, PUTATIVE (AFU_ORTHOLOGUE AFUA_6G07600)-RELATED"/>
    <property type="match status" value="1"/>
</dbReference>
<accession>Q9RRT7</accession>
<dbReference type="HOGENOM" id="CLU_085054_0_0_0"/>
<dbReference type="Pfam" id="PF01243">
    <property type="entry name" value="PNPOx_N"/>
    <property type="match status" value="1"/>
</dbReference>
<evidence type="ECO:0000313" key="3">
    <source>
        <dbReference type="Proteomes" id="UP000002524"/>
    </source>
</evidence>
<dbReference type="InterPro" id="IPR012349">
    <property type="entry name" value="Split_barrel_FMN-bd"/>
</dbReference>
<proteinExistence type="predicted"/>
<dbReference type="PaxDb" id="243230-DR_2398"/>
<dbReference type="GeneID" id="69518649"/>
<reference evidence="2 3" key="1">
    <citation type="journal article" date="1999" name="Science">
        <title>Genome sequence of the radioresistant bacterium Deinococcus radiodurans R1.</title>
        <authorList>
            <person name="White O."/>
            <person name="Eisen J.A."/>
            <person name="Heidelberg J.F."/>
            <person name="Hickey E.K."/>
            <person name="Peterson J.D."/>
            <person name="Dodson R.J."/>
            <person name="Haft D.H."/>
            <person name="Gwinn M.L."/>
            <person name="Nelson W.C."/>
            <person name="Richardson D.L."/>
            <person name="Moffat K.S."/>
            <person name="Qin H."/>
            <person name="Jiang L."/>
            <person name="Pamphile W."/>
            <person name="Crosby M."/>
            <person name="Shen M."/>
            <person name="Vamathevan J.J."/>
            <person name="Lam P."/>
            <person name="McDonald L."/>
            <person name="Utterback T."/>
            <person name="Zalewski C."/>
            <person name="Makarova K.S."/>
            <person name="Aravind L."/>
            <person name="Daly M.J."/>
            <person name="Minton K.W."/>
            <person name="Fleischmann R.D."/>
            <person name="Ketchum K.A."/>
            <person name="Nelson K.E."/>
            <person name="Salzberg S."/>
            <person name="Smith H.O."/>
            <person name="Venter J.C."/>
            <person name="Fraser C.M."/>
        </authorList>
    </citation>
    <scope>NUCLEOTIDE SEQUENCE [LARGE SCALE GENOMIC DNA]</scope>
    <source>
        <strain evidence="3">ATCC 13939 / DSM 20539 / JCM 16871 / LMG 4051 / NBRC 15346 / NCIMB 9279 / R1 / VKM B-1422</strain>
    </source>
</reference>
<dbReference type="STRING" id="243230.DR_2398"/>
<dbReference type="AlphaFoldDB" id="Q9RRT7"/>
<dbReference type="EMBL" id="AE000513">
    <property type="protein sequence ID" value="AAF11944.1"/>
    <property type="molecule type" value="Genomic_DNA"/>
</dbReference>
<evidence type="ECO:0000259" key="1">
    <source>
        <dbReference type="Pfam" id="PF01243"/>
    </source>
</evidence>
<dbReference type="PANTHER" id="PTHR42815:SF2">
    <property type="entry name" value="FAD-BINDING, PUTATIVE (AFU_ORTHOLOGUE AFUA_6G07600)-RELATED"/>
    <property type="match status" value="1"/>
</dbReference>
<dbReference type="Gene3D" id="2.30.110.10">
    <property type="entry name" value="Electron Transport, Fmn-binding Protein, Chain A"/>
    <property type="match status" value="1"/>
</dbReference>
<dbReference type="Proteomes" id="UP000002524">
    <property type="component" value="Chromosome 1"/>
</dbReference>
<dbReference type="PIR" id="C75279">
    <property type="entry name" value="C75279"/>
</dbReference>
<dbReference type="PATRIC" id="fig|243230.17.peg.2634"/>
<dbReference type="KEGG" id="dra:DR_2398"/>
<dbReference type="eggNOG" id="COG3576">
    <property type="taxonomic scope" value="Bacteria"/>
</dbReference>
<dbReference type="OrthoDB" id="9796486at2"/>
<dbReference type="EnsemblBacteria" id="AAF11944">
    <property type="protein sequence ID" value="AAF11944"/>
    <property type="gene ID" value="DR_2398"/>
</dbReference>
<dbReference type="InterPro" id="IPR024029">
    <property type="entry name" value="Pyridox_Oxase_FMN-dep"/>
</dbReference>
<dbReference type="RefSeq" id="WP_010889024.1">
    <property type="nucleotide sequence ID" value="NC_001263.1"/>
</dbReference>
<evidence type="ECO:0000313" key="2">
    <source>
        <dbReference type="EMBL" id="AAF11944.1"/>
    </source>
</evidence>
<dbReference type="NCBIfam" id="TIGR04025">
    <property type="entry name" value="PPOX_FMN_DR2398"/>
    <property type="match status" value="1"/>
</dbReference>